<name>A0A2T9YK78_9FUNG</name>
<gene>
    <name evidence="1" type="ORF">BB561_003639</name>
</gene>
<sequence length="144" mass="16082">MSNVPGVVPSAAAGVPYHSAKRTRVEYSNVSKTGQKNKKISKNTKKFKKFKQNDKNNVKKITNPSYNPQKFTEASYGGSNKKIGCSWTQFFGDIDEAIDYVALTVELYQTVTLEEGTQIITIPNTKNVNIREVVEAVNNNFTKN</sequence>
<reference evidence="1 2" key="1">
    <citation type="journal article" date="2018" name="MBio">
        <title>Comparative Genomics Reveals the Core Gene Toolbox for the Fungus-Insect Symbiosis.</title>
        <authorList>
            <person name="Wang Y."/>
            <person name="Stata M."/>
            <person name="Wang W."/>
            <person name="Stajich J.E."/>
            <person name="White M.M."/>
            <person name="Moncalvo J.M."/>
        </authorList>
    </citation>
    <scope>NUCLEOTIDE SEQUENCE [LARGE SCALE GENOMIC DNA]</scope>
    <source>
        <strain evidence="1 2">SWE-8-4</strain>
    </source>
</reference>
<keyword evidence="2" id="KW-1185">Reference proteome</keyword>
<accession>A0A2T9YK78</accession>
<organism evidence="1 2">
    <name type="scientific">Smittium simulii</name>
    <dbReference type="NCBI Taxonomy" id="133385"/>
    <lineage>
        <taxon>Eukaryota</taxon>
        <taxon>Fungi</taxon>
        <taxon>Fungi incertae sedis</taxon>
        <taxon>Zoopagomycota</taxon>
        <taxon>Kickxellomycotina</taxon>
        <taxon>Harpellomycetes</taxon>
        <taxon>Harpellales</taxon>
        <taxon>Legeriomycetaceae</taxon>
        <taxon>Smittium</taxon>
    </lineage>
</organism>
<comment type="caution">
    <text evidence="1">The sequence shown here is derived from an EMBL/GenBank/DDBJ whole genome shotgun (WGS) entry which is preliminary data.</text>
</comment>
<evidence type="ECO:0000313" key="1">
    <source>
        <dbReference type="EMBL" id="PVU92735.1"/>
    </source>
</evidence>
<evidence type="ECO:0000313" key="2">
    <source>
        <dbReference type="Proteomes" id="UP000245383"/>
    </source>
</evidence>
<dbReference type="EMBL" id="MBFR01000151">
    <property type="protein sequence ID" value="PVU92735.1"/>
    <property type="molecule type" value="Genomic_DNA"/>
</dbReference>
<protein>
    <submittedName>
        <fullName evidence="1">Uncharacterized protein</fullName>
    </submittedName>
</protein>
<proteinExistence type="predicted"/>
<dbReference type="AlphaFoldDB" id="A0A2T9YK78"/>
<dbReference type="Proteomes" id="UP000245383">
    <property type="component" value="Unassembled WGS sequence"/>
</dbReference>